<dbReference type="EMBL" id="OIVN01000726">
    <property type="protein sequence ID" value="SPC84687.1"/>
    <property type="molecule type" value="Genomic_DNA"/>
</dbReference>
<dbReference type="InterPro" id="IPR054722">
    <property type="entry name" value="PolX-like_BBD"/>
</dbReference>
<keyword evidence="1" id="KW-0378">Hydrolase</keyword>
<evidence type="ECO:0000259" key="4">
    <source>
        <dbReference type="Pfam" id="PF13976"/>
    </source>
</evidence>
<sequence length="1230" mass="135808">MSSSTDSAISSTYTPTSLTPVHHLITIKLTRDNYLLWRAQIVPYLRGQHLYGFLDGSTVAPLPTISLVTDGLTTTAPNPVFTSWHLQDQLILSALISSLSENVLAHVVKCTTAREVWTTLARMFTSQSRARTMQIHYQLATLRKGDLSIADFFHRFTGLADTLAAIDQPLADYELVSFLMAGLGSEYDSLVTSVQTRADPLSLEELYGHLLAHELRLVQNQPSVDLSMATAHFANKTSSTRGGRGGRYSNSGQNGRGSANAFQKNANRGRGRGRGNFISNRPVCQVCTKPGHDALHCYHRFDNAYTAESTPNMQAFVATPQVSPDPNWYTDTGATHHLTSDFGNLNMRSEEYHGPEQIRVGNGKGLSIHHIGDTLLSTPQSNFLLRNVLHVPKITKNLISVKKFTKDTNTSMEFHPSYFLVKDRLQGRPLLQGRSKDGLYHFPTTTNKGCSSTFNSSVAAFLGERTSLHQWHSRLGHPAFRIVSAVVSRFGLPVSSNKNEQFCSACLSSKSKQLPFPSSSTQINSPLELIYSDVWGPSPCTSRIGTDAAVIQPIFAPTRAAPVVQPLTRSSPAPALSSPSPTNSLGPSLSTILPSPLPSPHVTHDSPSPPLPEPSPILNPSPALSPAPPTASPSLHPMTTRSRNNITKPKLFSDGTTRYPLPRALLIEGACDLLTTEPTCFSQAVQHPHWRLAMNLEFDALLRNRTWSLVPSTAARNIIGCKWVFRIKRHANGSIERYKARLVAKGFHQQPGVDYSETFSPVIKPTTVRLVLSIAVSAGWSLRQIDIQNAFLHGDLSEEVFMSQPPGYSHPQFPNHICKLEKALYGLKQAPRAWFSKLSTKLLALGFTGSRSDSSLFIYMGSSFVMYVLIYVDDIIITCSKPSAIDELLLVLKSDFAVKDLGCLNFFLGIEVIRNEHGALLSQKRYILDLLKRNHMIDAKPVSSPMATTTVLSTLEGEPLADPTPYRSAVGALQYLAITRPDIAFVVNKLSQFMHRPTSLHWQSVKRLLRYLKHTVLFGLQIHKSSNFSLQAFTDADWAGCRDDRRSTGGYCIFLGTNLVSWSCKKQATVARSSTEAEYKALANAAAEIKWLRSLLCELGIRISNPPVLWCDNIGATYMTSNPVFHARTKHVEIDFHFVRDMVADKSLAVRFLSSRDQLADIFTKPLSSTRFIMLRSKLTICPMMLNLRGCVKDNSVQPLSASHSNSSITKNLDSSTDKDTNSSSNKLIR</sequence>
<feature type="domain" description="GAG-pre-integrase" evidence="4">
    <location>
        <begin position="438"/>
        <end position="511"/>
    </location>
</feature>
<feature type="compositionally biased region" description="Low complexity" evidence="2">
    <location>
        <begin position="237"/>
        <end position="258"/>
    </location>
</feature>
<reference evidence="6" key="1">
    <citation type="submission" date="2018-02" db="EMBL/GenBank/DDBJ databases">
        <authorList>
            <person name="Cohen D.B."/>
            <person name="Kent A.D."/>
        </authorList>
    </citation>
    <scope>NUCLEOTIDE SEQUENCE</scope>
</reference>
<accession>A0A2N9F105</accession>
<dbReference type="Pfam" id="PF14223">
    <property type="entry name" value="Retrotran_gag_2"/>
    <property type="match status" value="1"/>
</dbReference>
<feature type="compositionally biased region" description="Polar residues" evidence="2">
    <location>
        <begin position="1202"/>
        <end position="1213"/>
    </location>
</feature>
<dbReference type="InterPro" id="IPR025724">
    <property type="entry name" value="GAG-pre-integrase_dom"/>
</dbReference>
<evidence type="ECO:0000313" key="6">
    <source>
        <dbReference type="EMBL" id="SPC84687.1"/>
    </source>
</evidence>
<dbReference type="AlphaFoldDB" id="A0A2N9F105"/>
<dbReference type="Pfam" id="PF13976">
    <property type="entry name" value="gag_pre-integrs"/>
    <property type="match status" value="1"/>
</dbReference>
<feature type="compositionally biased region" description="Pro residues" evidence="2">
    <location>
        <begin position="607"/>
        <end position="631"/>
    </location>
</feature>
<dbReference type="Pfam" id="PF07727">
    <property type="entry name" value="RVT_2"/>
    <property type="match status" value="1"/>
</dbReference>
<dbReference type="GO" id="GO:0004190">
    <property type="term" value="F:aspartic-type endopeptidase activity"/>
    <property type="evidence" value="ECO:0007669"/>
    <property type="project" value="UniProtKB-KW"/>
</dbReference>
<dbReference type="Pfam" id="PF22936">
    <property type="entry name" value="Pol_BBD"/>
    <property type="match status" value="1"/>
</dbReference>
<feature type="region of interest" description="Disordered" evidence="2">
    <location>
        <begin position="568"/>
        <end position="654"/>
    </location>
</feature>
<dbReference type="PANTHER" id="PTHR47481">
    <property type="match status" value="1"/>
</dbReference>
<dbReference type="InterPro" id="IPR013103">
    <property type="entry name" value="RVT_2"/>
</dbReference>
<feature type="domain" description="Reverse transcriptase Ty1/copia-type" evidence="3">
    <location>
        <begin position="704"/>
        <end position="947"/>
    </location>
</feature>
<keyword evidence="1" id="KW-0645">Protease</keyword>
<proteinExistence type="predicted"/>
<dbReference type="PANTHER" id="PTHR47481:SF10">
    <property type="entry name" value="COPIA-LIKE POLYPROTEIN_RETROTRANSPOSON"/>
    <property type="match status" value="1"/>
</dbReference>
<evidence type="ECO:0008006" key="7">
    <source>
        <dbReference type="Google" id="ProtNLM"/>
    </source>
</evidence>
<evidence type="ECO:0000259" key="3">
    <source>
        <dbReference type="Pfam" id="PF07727"/>
    </source>
</evidence>
<protein>
    <recommendedName>
        <fullName evidence="7">Reverse transcriptase Ty1/copia-type domain-containing protein</fullName>
    </recommendedName>
</protein>
<feature type="domain" description="Retrovirus-related Pol polyprotein from transposon TNT 1-94-like beta-barrel" evidence="5">
    <location>
        <begin position="328"/>
        <end position="406"/>
    </location>
</feature>
<feature type="region of interest" description="Disordered" evidence="2">
    <location>
        <begin position="235"/>
        <end position="274"/>
    </location>
</feature>
<dbReference type="InterPro" id="IPR043502">
    <property type="entry name" value="DNA/RNA_pol_sf"/>
</dbReference>
<keyword evidence="1" id="KW-0064">Aspartyl protease</keyword>
<dbReference type="CDD" id="cd09272">
    <property type="entry name" value="RNase_HI_RT_Ty1"/>
    <property type="match status" value="1"/>
</dbReference>
<evidence type="ECO:0000256" key="1">
    <source>
        <dbReference type="ARBA" id="ARBA00022750"/>
    </source>
</evidence>
<name>A0A2N9F105_FAGSY</name>
<gene>
    <name evidence="6" type="ORF">FSB_LOCUS12569</name>
</gene>
<evidence type="ECO:0000256" key="2">
    <source>
        <dbReference type="SAM" id="MobiDB-lite"/>
    </source>
</evidence>
<feature type="compositionally biased region" description="Low complexity" evidence="2">
    <location>
        <begin position="568"/>
        <end position="594"/>
    </location>
</feature>
<organism evidence="6">
    <name type="scientific">Fagus sylvatica</name>
    <name type="common">Beechnut</name>
    <dbReference type="NCBI Taxonomy" id="28930"/>
    <lineage>
        <taxon>Eukaryota</taxon>
        <taxon>Viridiplantae</taxon>
        <taxon>Streptophyta</taxon>
        <taxon>Embryophyta</taxon>
        <taxon>Tracheophyta</taxon>
        <taxon>Spermatophyta</taxon>
        <taxon>Magnoliopsida</taxon>
        <taxon>eudicotyledons</taxon>
        <taxon>Gunneridae</taxon>
        <taxon>Pentapetalae</taxon>
        <taxon>rosids</taxon>
        <taxon>fabids</taxon>
        <taxon>Fagales</taxon>
        <taxon>Fagaceae</taxon>
        <taxon>Fagus</taxon>
    </lineage>
</organism>
<dbReference type="SUPFAM" id="SSF56672">
    <property type="entry name" value="DNA/RNA polymerases"/>
    <property type="match status" value="1"/>
</dbReference>
<evidence type="ECO:0000259" key="5">
    <source>
        <dbReference type="Pfam" id="PF22936"/>
    </source>
</evidence>
<feature type="region of interest" description="Disordered" evidence="2">
    <location>
        <begin position="1202"/>
        <end position="1230"/>
    </location>
</feature>